<protein>
    <recommendedName>
        <fullName evidence="14">Mur ligase central domain-containing protein</fullName>
    </recommendedName>
</protein>
<evidence type="ECO:0000259" key="11">
    <source>
        <dbReference type="Pfam" id="PF08245"/>
    </source>
</evidence>
<keyword evidence="4" id="KW-0067">ATP-binding</keyword>
<keyword evidence="2" id="KW-0132">Cell division</keyword>
<dbReference type="Gene3D" id="3.40.50.720">
    <property type="entry name" value="NAD(P)-binding Rossmann-like Domain"/>
    <property type="match status" value="1"/>
</dbReference>
<organism evidence="12 13">
    <name type="scientific">candidate division WWE3 bacterium</name>
    <dbReference type="NCBI Taxonomy" id="2053526"/>
    <lineage>
        <taxon>Bacteria</taxon>
        <taxon>Katanobacteria</taxon>
    </lineage>
</organism>
<proteinExistence type="predicted"/>
<evidence type="ECO:0000256" key="5">
    <source>
        <dbReference type="ARBA" id="ARBA00022960"/>
    </source>
</evidence>
<gene>
    <name evidence="12" type="ORF">KC571_02805</name>
</gene>
<reference evidence="12" key="1">
    <citation type="submission" date="2020-04" db="EMBL/GenBank/DDBJ databases">
        <authorList>
            <person name="Zhang T."/>
        </authorList>
    </citation>
    <scope>NUCLEOTIDE SEQUENCE</scope>
    <source>
        <strain evidence="12">HKST-UBA01</strain>
    </source>
</reference>
<dbReference type="GO" id="GO:0008360">
    <property type="term" value="P:regulation of cell shape"/>
    <property type="evidence" value="ECO:0007669"/>
    <property type="project" value="UniProtKB-KW"/>
</dbReference>
<evidence type="ECO:0000256" key="3">
    <source>
        <dbReference type="ARBA" id="ARBA00022741"/>
    </source>
</evidence>
<comment type="caution">
    <text evidence="12">The sequence shown here is derived from an EMBL/GenBank/DDBJ whole genome shotgun (WGS) entry which is preliminary data.</text>
</comment>
<dbReference type="Gene3D" id="3.90.190.20">
    <property type="entry name" value="Mur ligase, C-terminal domain"/>
    <property type="match status" value="1"/>
</dbReference>
<keyword evidence="8" id="KW-0961">Cell wall biogenesis/degradation</keyword>
<evidence type="ECO:0000256" key="7">
    <source>
        <dbReference type="ARBA" id="ARBA00023306"/>
    </source>
</evidence>
<evidence type="ECO:0000313" key="13">
    <source>
        <dbReference type="Proteomes" id="UP000701698"/>
    </source>
</evidence>
<keyword evidence="3" id="KW-0547">Nucleotide-binding</keyword>
<name>A0A955RQB8_UNCKA</name>
<feature type="domain" description="Mur ligase N-terminal catalytic" evidence="9">
    <location>
        <begin position="5"/>
        <end position="104"/>
    </location>
</feature>
<dbReference type="InterPro" id="IPR036565">
    <property type="entry name" value="Mur-like_cat_sf"/>
</dbReference>
<evidence type="ECO:0000256" key="2">
    <source>
        <dbReference type="ARBA" id="ARBA00022618"/>
    </source>
</evidence>
<dbReference type="GO" id="GO:0005524">
    <property type="term" value="F:ATP binding"/>
    <property type="evidence" value="ECO:0007669"/>
    <property type="project" value="UniProtKB-KW"/>
</dbReference>
<dbReference type="InterPro" id="IPR050061">
    <property type="entry name" value="MurCDEF_pg_biosynth"/>
</dbReference>
<accession>A0A955RQB8</accession>
<dbReference type="GO" id="GO:0016881">
    <property type="term" value="F:acid-amino acid ligase activity"/>
    <property type="evidence" value="ECO:0007669"/>
    <property type="project" value="InterPro"/>
</dbReference>
<dbReference type="SUPFAM" id="SSF51984">
    <property type="entry name" value="MurCD N-terminal domain"/>
    <property type="match status" value="1"/>
</dbReference>
<feature type="domain" description="Mur ligase central" evidence="11">
    <location>
        <begin position="184"/>
        <end position="264"/>
    </location>
</feature>
<dbReference type="Pfam" id="PF02875">
    <property type="entry name" value="Mur_ligase_C"/>
    <property type="match status" value="1"/>
</dbReference>
<dbReference type="SUPFAM" id="SSF53623">
    <property type="entry name" value="MurD-like peptide ligases, catalytic domain"/>
    <property type="match status" value="1"/>
</dbReference>
<sequence>MPKQKIHIIGIAGKTSSAIAKMFKDLGWEVSGSDQGMYPPVSDFLQENNITVTSPYNASNVPNDVDTVVIAGNALIVDPNNPEYLKAKTLDVPILSYPEVLQEYVIKNNSIVVVGNFGKGTVSGAITKALSDLGLNPSYMVGGQLLDFSESLKTTASDWSVVEGDEYPTPPLDGSPPVSKFFYYNPKYLVLTSAEWDHYDKFSSEQEYVENYQLLVKNLPEDGLLVINSEGKNTAQLIEHAPCKVVTYGISKESDYLYTDIGLQPYLFGNFNYSNLTAAYALLTEIGFDHDTLVDSLNSYQGLEYRMQKVFDNNSTIVIRDLAHSPVKAQAALEAVRQNWPDHRIVGIFEIFSSSLKTKSVLSELHGKFEAADQIFIPKVDAVERINKENRATGKEIVAAIGEVATYLPKDELLIEALLEQTENTVFIFMSSGGLRHIPERFLESLQSPK</sequence>
<evidence type="ECO:0000259" key="10">
    <source>
        <dbReference type="Pfam" id="PF02875"/>
    </source>
</evidence>
<dbReference type="GO" id="GO:0009252">
    <property type="term" value="P:peptidoglycan biosynthetic process"/>
    <property type="evidence" value="ECO:0007669"/>
    <property type="project" value="UniProtKB-KW"/>
</dbReference>
<dbReference type="Proteomes" id="UP000701698">
    <property type="component" value="Unassembled WGS sequence"/>
</dbReference>
<evidence type="ECO:0000259" key="9">
    <source>
        <dbReference type="Pfam" id="PF01225"/>
    </source>
</evidence>
<dbReference type="SUPFAM" id="SSF53244">
    <property type="entry name" value="MurD-like peptide ligases, peptide-binding domain"/>
    <property type="match status" value="1"/>
</dbReference>
<dbReference type="AlphaFoldDB" id="A0A955RQB8"/>
<dbReference type="PANTHER" id="PTHR43445">
    <property type="entry name" value="UDP-N-ACETYLMURAMATE--L-ALANINE LIGASE-RELATED"/>
    <property type="match status" value="1"/>
</dbReference>
<keyword evidence="1" id="KW-0436">Ligase</keyword>
<evidence type="ECO:0008006" key="14">
    <source>
        <dbReference type="Google" id="ProtNLM"/>
    </source>
</evidence>
<evidence type="ECO:0000256" key="1">
    <source>
        <dbReference type="ARBA" id="ARBA00022598"/>
    </source>
</evidence>
<evidence type="ECO:0000256" key="6">
    <source>
        <dbReference type="ARBA" id="ARBA00022984"/>
    </source>
</evidence>
<feature type="domain" description="Mur ligase C-terminal" evidence="10">
    <location>
        <begin position="306"/>
        <end position="433"/>
    </location>
</feature>
<evidence type="ECO:0000256" key="8">
    <source>
        <dbReference type="ARBA" id="ARBA00023316"/>
    </source>
</evidence>
<dbReference type="EMBL" id="JAGQKX010000066">
    <property type="protein sequence ID" value="MCA9390312.1"/>
    <property type="molecule type" value="Genomic_DNA"/>
</dbReference>
<dbReference type="PANTHER" id="PTHR43445:SF5">
    <property type="entry name" value="UDP-N-ACETYLMURAMATE--L-ALANYL-GAMMA-D-GLUTAMYL-MESO-2,6-DIAMINOHEPTANDIOATE LIGASE"/>
    <property type="match status" value="1"/>
</dbReference>
<keyword evidence="5" id="KW-0133">Cell shape</keyword>
<dbReference type="InterPro" id="IPR004101">
    <property type="entry name" value="Mur_ligase_C"/>
</dbReference>
<dbReference type="Pfam" id="PF08245">
    <property type="entry name" value="Mur_ligase_M"/>
    <property type="match status" value="1"/>
</dbReference>
<dbReference type="InterPro" id="IPR013221">
    <property type="entry name" value="Mur_ligase_cen"/>
</dbReference>
<evidence type="ECO:0000313" key="12">
    <source>
        <dbReference type="EMBL" id="MCA9390312.1"/>
    </source>
</evidence>
<evidence type="ECO:0000256" key="4">
    <source>
        <dbReference type="ARBA" id="ARBA00022840"/>
    </source>
</evidence>
<dbReference type="InterPro" id="IPR036615">
    <property type="entry name" value="Mur_ligase_C_dom_sf"/>
</dbReference>
<dbReference type="GO" id="GO:0071555">
    <property type="term" value="P:cell wall organization"/>
    <property type="evidence" value="ECO:0007669"/>
    <property type="project" value="UniProtKB-KW"/>
</dbReference>
<dbReference type="GO" id="GO:0051301">
    <property type="term" value="P:cell division"/>
    <property type="evidence" value="ECO:0007669"/>
    <property type="project" value="UniProtKB-KW"/>
</dbReference>
<keyword evidence="7" id="KW-0131">Cell cycle</keyword>
<keyword evidence="6" id="KW-0573">Peptidoglycan synthesis</keyword>
<dbReference type="InterPro" id="IPR000713">
    <property type="entry name" value="Mur_ligase_N"/>
</dbReference>
<dbReference type="Pfam" id="PF01225">
    <property type="entry name" value="Mur_ligase"/>
    <property type="match status" value="1"/>
</dbReference>
<dbReference type="Gene3D" id="3.40.1190.10">
    <property type="entry name" value="Mur-like, catalytic domain"/>
    <property type="match status" value="1"/>
</dbReference>
<reference evidence="12" key="2">
    <citation type="journal article" date="2021" name="Microbiome">
        <title>Successional dynamics and alternative stable states in a saline activated sludge microbial community over 9 years.</title>
        <authorList>
            <person name="Wang Y."/>
            <person name="Ye J."/>
            <person name="Ju F."/>
            <person name="Liu L."/>
            <person name="Boyd J.A."/>
            <person name="Deng Y."/>
            <person name="Parks D.H."/>
            <person name="Jiang X."/>
            <person name="Yin X."/>
            <person name="Woodcroft B.J."/>
            <person name="Tyson G.W."/>
            <person name="Hugenholtz P."/>
            <person name="Polz M.F."/>
            <person name="Zhang T."/>
        </authorList>
    </citation>
    <scope>NUCLEOTIDE SEQUENCE</scope>
    <source>
        <strain evidence="12">HKST-UBA01</strain>
    </source>
</reference>